<accession>A0AAV5VFE8</accession>
<keyword evidence="2" id="KW-1185">Reference proteome</keyword>
<dbReference type="AlphaFoldDB" id="A0AAV5VFE8"/>
<dbReference type="Proteomes" id="UP001432322">
    <property type="component" value="Unassembled WGS sequence"/>
</dbReference>
<dbReference type="InterPro" id="IPR004245">
    <property type="entry name" value="DUF229"/>
</dbReference>
<evidence type="ECO:0000313" key="1">
    <source>
        <dbReference type="EMBL" id="GMT18410.1"/>
    </source>
</evidence>
<gene>
    <name evidence="1" type="ORF">PFISCL1PPCAC_9707</name>
</gene>
<reference evidence="1" key="1">
    <citation type="submission" date="2023-10" db="EMBL/GenBank/DDBJ databases">
        <title>Genome assembly of Pristionchus species.</title>
        <authorList>
            <person name="Yoshida K."/>
            <person name="Sommer R.J."/>
        </authorList>
    </citation>
    <scope>NUCLEOTIDE SEQUENCE</scope>
    <source>
        <strain evidence="1">RS5133</strain>
    </source>
</reference>
<name>A0AAV5VFE8_9BILA</name>
<protein>
    <submittedName>
        <fullName evidence="1">Uncharacterized protein</fullName>
    </submittedName>
</protein>
<proteinExistence type="predicted"/>
<dbReference type="GO" id="GO:0005615">
    <property type="term" value="C:extracellular space"/>
    <property type="evidence" value="ECO:0007669"/>
    <property type="project" value="TreeGrafter"/>
</dbReference>
<feature type="non-terminal residue" evidence="1">
    <location>
        <position position="1"/>
    </location>
</feature>
<evidence type="ECO:0000313" key="2">
    <source>
        <dbReference type="Proteomes" id="UP001432322"/>
    </source>
</evidence>
<dbReference type="PANTHER" id="PTHR10974">
    <property type="entry name" value="FI08016P-RELATED"/>
    <property type="match status" value="1"/>
</dbReference>
<organism evidence="1 2">
    <name type="scientific">Pristionchus fissidentatus</name>
    <dbReference type="NCBI Taxonomy" id="1538716"/>
    <lineage>
        <taxon>Eukaryota</taxon>
        <taxon>Metazoa</taxon>
        <taxon>Ecdysozoa</taxon>
        <taxon>Nematoda</taxon>
        <taxon>Chromadorea</taxon>
        <taxon>Rhabditida</taxon>
        <taxon>Rhabditina</taxon>
        <taxon>Diplogasteromorpha</taxon>
        <taxon>Diplogasteroidea</taxon>
        <taxon>Neodiplogasteridae</taxon>
        <taxon>Pristionchus</taxon>
    </lineage>
</organism>
<dbReference type="Pfam" id="PF02995">
    <property type="entry name" value="DUF229"/>
    <property type="match status" value="1"/>
</dbReference>
<dbReference type="EMBL" id="BTSY01000003">
    <property type="protein sequence ID" value="GMT18410.1"/>
    <property type="molecule type" value="Genomic_DNA"/>
</dbReference>
<comment type="caution">
    <text evidence="1">The sequence shown here is derived from an EMBL/GenBank/DDBJ whole genome shotgun (WGS) entry which is preliminary data.</text>
</comment>
<sequence length="99" mass="11726">SDIIEVECTQGWKSYNFLHSQIWTDKIRFDNCRNNETRKSDKERPPSVYIMVMDSFSASHARRVFPKTLHYLKEQFGSIEMLHMNKIGDNSRPPNYLIS</sequence>
<dbReference type="PANTHER" id="PTHR10974:SF75">
    <property type="entry name" value="SULFATASE DOMAIN-CONTAINING PROTEIN"/>
    <property type="match status" value="1"/>
</dbReference>